<evidence type="ECO:0000256" key="1">
    <source>
        <dbReference type="SAM" id="MobiDB-lite"/>
    </source>
</evidence>
<sequence>MKFSTAHDGGEIATLRDQDGRTIVVDAADYRRLLALGFTGRWFTNEVTTGYRYVRVSRDPRETGGQALFTVSRLILGAGERQSVRHRDGNRLNLRRRNLALRGGKGGAGAQAALQKAQEGRADAR</sequence>
<name>A0A9X1IDS1_9PROT</name>
<dbReference type="InterPro" id="IPR044925">
    <property type="entry name" value="His-Me_finger_sf"/>
</dbReference>
<dbReference type="EMBL" id="JAJAQI010000017">
    <property type="protein sequence ID" value="MCB4822627.1"/>
    <property type="molecule type" value="Genomic_DNA"/>
</dbReference>
<keyword evidence="3" id="KW-1185">Reference proteome</keyword>
<organism evidence="2 3">
    <name type="scientific">Roseicella aerolata</name>
    <dbReference type="NCBI Taxonomy" id="2883479"/>
    <lineage>
        <taxon>Bacteria</taxon>
        <taxon>Pseudomonadati</taxon>
        <taxon>Pseudomonadota</taxon>
        <taxon>Alphaproteobacteria</taxon>
        <taxon>Acetobacterales</taxon>
        <taxon>Roseomonadaceae</taxon>
        <taxon>Roseicella</taxon>
    </lineage>
</organism>
<feature type="region of interest" description="Disordered" evidence="1">
    <location>
        <begin position="102"/>
        <end position="125"/>
    </location>
</feature>
<dbReference type="RefSeq" id="WP_226608674.1">
    <property type="nucleotide sequence ID" value="NZ_JAJAQI010000017.1"/>
</dbReference>
<accession>A0A9X1IDS1</accession>
<evidence type="ECO:0008006" key="4">
    <source>
        <dbReference type="Google" id="ProtNLM"/>
    </source>
</evidence>
<comment type="caution">
    <text evidence="2">The sequence shown here is derived from an EMBL/GenBank/DDBJ whole genome shotgun (WGS) entry which is preliminary data.</text>
</comment>
<protein>
    <recommendedName>
        <fullName evidence="4">HNH endonuclease</fullName>
    </recommendedName>
</protein>
<reference evidence="2" key="1">
    <citation type="submission" date="2021-10" db="EMBL/GenBank/DDBJ databases">
        <title>Roseicella aerolatum sp. nov., isolated from aerosols of e-waste dismantling site.</title>
        <authorList>
            <person name="Qin T."/>
        </authorList>
    </citation>
    <scope>NUCLEOTIDE SEQUENCE</scope>
    <source>
        <strain evidence="2">GB24</strain>
    </source>
</reference>
<dbReference type="SUPFAM" id="SSF54060">
    <property type="entry name" value="His-Me finger endonucleases"/>
    <property type="match status" value="1"/>
</dbReference>
<dbReference type="Proteomes" id="UP001139311">
    <property type="component" value="Unassembled WGS sequence"/>
</dbReference>
<evidence type="ECO:0000313" key="3">
    <source>
        <dbReference type="Proteomes" id="UP001139311"/>
    </source>
</evidence>
<evidence type="ECO:0000313" key="2">
    <source>
        <dbReference type="EMBL" id="MCB4822627.1"/>
    </source>
</evidence>
<dbReference type="AlphaFoldDB" id="A0A9X1IDS1"/>
<gene>
    <name evidence="2" type="ORF">LHA35_12860</name>
</gene>
<proteinExistence type="predicted"/>